<gene>
    <name evidence="3" type="ORF">JIG36_04235</name>
</gene>
<keyword evidence="2" id="KW-1133">Transmembrane helix</keyword>
<keyword evidence="4" id="KW-1185">Reference proteome</keyword>
<sequence length="287" mass="29953">MLMPAPAYAAVPPDPNAVLVAGPAPKIFQGEADKRIWETMEVRNDSDKPLRVVLYVKTEGLWFAGAYHTCRYTDNLPPDLIPASGEQAICEPPNEIEPGGSYKLGGEMIRVHPKAVPGAQYSYTFTWYTKEYADAQGPTWLDRDKMTPGFKGLPLMTKVTPETPYSGTNSSSGRVVIAGGTTPPTTPTTTVKPTITIPTDPDPDAEPTDDPTSGSPVTPSASTTPPTTPAAPETSPVAGGVGGGDTGGDLPLTGTNVAVIGGLGGVLLLGGGVAFFLARRRRTAFTA</sequence>
<evidence type="ECO:0000313" key="3">
    <source>
        <dbReference type="EMBL" id="MBM2614763.1"/>
    </source>
</evidence>
<evidence type="ECO:0000256" key="2">
    <source>
        <dbReference type="SAM" id="Phobius"/>
    </source>
</evidence>
<reference evidence="3 4" key="1">
    <citation type="submission" date="2021-01" db="EMBL/GenBank/DDBJ databases">
        <title>Actinoplanes sp. nov. LDG1-06 isolated from lichen.</title>
        <authorList>
            <person name="Saeng-In P."/>
            <person name="Phongsopitanun W."/>
            <person name="Kanchanasin P."/>
            <person name="Yuki M."/>
            <person name="Kudo T."/>
            <person name="Ohkuma M."/>
            <person name="Tanasupawat S."/>
        </authorList>
    </citation>
    <scope>NUCLEOTIDE SEQUENCE [LARGE SCALE GENOMIC DNA]</scope>
    <source>
        <strain evidence="3 4">LDG1-06</strain>
    </source>
</reference>
<feature type="compositionally biased region" description="Low complexity" evidence="1">
    <location>
        <begin position="181"/>
        <end position="199"/>
    </location>
</feature>
<name>A0ABS2A4J4_9ACTN</name>
<keyword evidence="2" id="KW-0812">Transmembrane</keyword>
<protein>
    <submittedName>
        <fullName evidence="3">LPXTG cell wall anchor domain-containing protein</fullName>
    </submittedName>
</protein>
<dbReference type="EMBL" id="JAENHP010000001">
    <property type="protein sequence ID" value="MBM2614763.1"/>
    <property type="molecule type" value="Genomic_DNA"/>
</dbReference>
<feature type="compositionally biased region" description="Low complexity" evidence="1">
    <location>
        <begin position="210"/>
        <end position="238"/>
    </location>
</feature>
<evidence type="ECO:0000313" key="4">
    <source>
        <dbReference type="Proteomes" id="UP000632138"/>
    </source>
</evidence>
<organism evidence="3 4">
    <name type="scientific">Paractinoplanes ovalisporus</name>
    <dbReference type="NCBI Taxonomy" id="2810368"/>
    <lineage>
        <taxon>Bacteria</taxon>
        <taxon>Bacillati</taxon>
        <taxon>Actinomycetota</taxon>
        <taxon>Actinomycetes</taxon>
        <taxon>Micromonosporales</taxon>
        <taxon>Micromonosporaceae</taxon>
        <taxon>Paractinoplanes</taxon>
    </lineage>
</organism>
<feature type="transmembrane region" description="Helical" evidence="2">
    <location>
        <begin position="257"/>
        <end position="278"/>
    </location>
</feature>
<accession>A0ABS2A4J4</accession>
<proteinExistence type="predicted"/>
<evidence type="ECO:0000256" key="1">
    <source>
        <dbReference type="SAM" id="MobiDB-lite"/>
    </source>
</evidence>
<feature type="compositionally biased region" description="Polar residues" evidence="1">
    <location>
        <begin position="163"/>
        <end position="173"/>
    </location>
</feature>
<comment type="caution">
    <text evidence="3">The sequence shown here is derived from an EMBL/GenBank/DDBJ whole genome shotgun (WGS) entry which is preliminary data.</text>
</comment>
<dbReference type="Proteomes" id="UP000632138">
    <property type="component" value="Unassembled WGS sequence"/>
</dbReference>
<keyword evidence="2" id="KW-0472">Membrane</keyword>
<dbReference type="NCBIfam" id="TIGR01167">
    <property type="entry name" value="LPXTG_anchor"/>
    <property type="match status" value="1"/>
</dbReference>
<feature type="region of interest" description="Disordered" evidence="1">
    <location>
        <begin position="161"/>
        <end position="248"/>
    </location>
</feature>